<feature type="compositionally biased region" description="Basic residues" evidence="6">
    <location>
        <begin position="304"/>
        <end position="324"/>
    </location>
</feature>
<dbReference type="InterPro" id="IPR006620">
    <property type="entry name" value="Pro_4_hyd_alph"/>
</dbReference>
<evidence type="ECO:0000259" key="8">
    <source>
        <dbReference type="PROSITE" id="PS51471"/>
    </source>
</evidence>
<dbReference type="Gene3D" id="2.60.120.620">
    <property type="entry name" value="q2cbj1_9rhob like domain"/>
    <property type="match status" value="1"/>
</dbReference>
<dbReference type="GO" id="GO:0016020">
    <property type="term" value="C:membrane"/>
    <property type="evidence" value="ECO:0007669"/>
    <property type="project" value="TreeGrafter"/>
</dbReference>
<keyword evidence="4" id="KW-0560">Oxidoreductase</keyword>
<feature type="chain" id="PRO_5030851897" description="Fe2OG dioxygenase domain-containing protein" evidence="7">
    <location>
        <begin position="22"/>
        <end position="330"/>
    </location>
</feature>
<dbReference type="GO" id="GO:0016705">
    <property type="term" value="F:oxidoreductase activity, acting on paired donors, with incorporation or reduction of molecular oxygen"/>
    <property type="evidence" value="ECO:0007669"/>
    <property type="project" value="InterPro"/>
</dbReference>
<evidence type="ECO:0000313" key="9">
    <source>
        <dbReference type="EMBL" id="CAD8560210.1"/>
    </source>
</evidence>
<protein>
    <recommendedName>
        <fullName evidence="8">Fe2OG dioxygenase domain-containing protein</fullName>
    </recommendedName>
</protein>
<proteinExistence type="predicted"/>
<comment type="cofactor">
    <cofactor evidence="1">
        <name>L-ascorbate</name>
        <dbReference type="ChEBI" id="CHEBI:38290"/>
    </cofactor>
</comment>
<dbReference type="GO" id="GO:0031418">
    <property type="term" value="F:L-ascorbic acid binding"/>
    <property type="evidence" value="ECO:0007669"/>
    <property type="project" value="InterPro"/>
</dbReference>
<keyword evidence="7" id="KW-0732">Signal</keyword>
<dbReference type="Pfam" id="PF13640">
    <property type="entry name" value="2OG-FeII_Oxy_3"/>
    <property type="match status" value="1"/>
</dbReference>
<dbReference type="PROSITE" id="PS51471">
    <property type="entry name" value="FE2OG_OXY"/>
    <property type="match status" value="1"/>
</dbReference>
<keyword evidence="2" id="KW-0479">Metal-binding</keyword>
<dbReference type="AlphaFoldDB" id="A0A7S0JSK6"/>
<accession>A0A7S0JSK6</accession>
<evidence type="ECO:0000256" key="7">
    <source>
        <dbReference type="SAM" id="SignalP"/>
    </source>
</evidence>
<evidence type="ECO:0000256" key="6">
    <source>
        <dbReference type="SAM" id="MobiDB-lite"/>
    </source>
</evidence>
<dbReference type="GO" id="GO:0051213">
    <property type="term" value="F:dioxygenase activity"/>
    <property type="evidence" value="ECO:0007669"/>
    <property type="project" value="UniProtKB-KW"/>
</dbReference>
<evidence type="ECO:0000256" key="3">
    <source>
        <dbReference type="ARBA" id="ARBA00022964"/>
    </source>
</evidence>
<evidence type="ECO:0000256" key="5">
    <source>
        <dbReference type="ARBA" id="ARBA00023004"/>
    </source>
</evidence>
<feature type="signal peptide" evidence="7">
    <location>
        <begin position="1"/>
        <end position="21"/>
    </location>
</feature>
<organism evidence="9">
    <name type="scientific">Cafeteria roenbergensis</name>
    <name type="common">Marine flagellate</name>
    <dbReference type="NCBI Taxonomy" id="33653"/>
    <lineage>
        <taxon>Eukaryota</taxon>
        <taxon>Sar</taxon>
        <taxon>Stramenopiles</taxon>
        <taxon>Bigyra</taxon>
        <taxon>Opalozoa</taxon>
        <taxon>Bicosoecida</taxon>
        <taxon>Cafeteriaceae</taxon>
        <taxon>Cafeteria</taxon>
    </lineage>
</organism>
<name>A0A7S0JSK6_CAFRO</name>
<dbReference type="PANTHER" id="PTHR14650:SF1">
    <property type="entry name" value="2-OXOGLUTARATE AND IRON-DEPENDENT OXYGENASE DOMAIN-CONTAINING PROTEIN 3"/>
    <property type="match status" value="1"/>
</dbReference>
<evidence type="ECO:0000256" key="4">
    <source>
        <dbReference type="ARBA" id="ARBA00023002"/>
    </source>
</evidence>
<dbReference type="PANTHER" id="PTHR14650">
    <property type="entry name" value="PROLYL HYDROXYLASE-RELATED"/>
    <property type="match status" value="1"/>
</dbReference>
<feature type="region of interest" description="Disordered" evidence="6">
    <location>
        <begin position="304"/>
        <end position="330"/>
    </location>
</feature>
<reference evidence="9" key="1">
    <citation type="submission" date="2021-01" db="EMBL/GenBank/DDBJ databases">
        <authorList>
            <person name="Corre E."/>
            <person name="Pelletier E."/>
            <person name="Niang G."/>
            <person name="Scheremetjew M."/>
            <person name="Finn R."/>
            <person name="Kale V."/>
            <person name="Holt S."/>
            <person name="Cochrane G."/>
            <person name="Meng A."/>
            <person name="Brown T."/>
            <person name="Cohen L."/>
        </authorList>
    </citation>
    <scope>NUCLEOTIDE SEQUENCE</scope>
    <source>
        <strain evidence="9">E4-10</strain>
    </source>
</reference>
<dbReference type="InterPro" id="IPR039210">
    <property type="entry name" value="OGFOD3"/>
</dbReference>
<dbReference type="GO" id="GO:0005506">
    <property type="term" value="F:iron ion binding"/>
    <property type="evidence" value="ECO:0007669"/>
    <property type="project" value="InterPro"/>
</dbReference>
<dbReference type="InterPro" id="IPR044862">
    <property type="entry name" value="Pro_4_hyd_alph_FE2OG_OXY"/>
</dbReference>
<dbReference type="SMART" id="SM00702">
    <property type="entry name" value="P4Hc"/>
    <property type="match status" value="1"/>
</dbReference>
<evidence type="ECO:0000256" key="1">
    <source>
        <dbReference type="ARBA" id="ARBA00001961"/>
    </source>
</evidence>
<keyword evidence="5" id="KW-0408">Iron</keyword>
<gene>
    <name evidence="9" type="ORF">CROE0942_LOCUS4546</name>
</gene>
<feature type="domain" description="Fe2OG dioxygenase" evidence="8">
    <location>
        <begin position="177"/>
        <end position="284"/>
    </location>
</feature>
<sequence>MRRSLGLLAAAAGGLLTLAAGIAVDMDAAPLDQPYRASVACNDDYESLPRGCQPQACGRAVFDNVITSEEAASLRAMADEALAFAARKAGHDLPHGWNTPGQTPLPLLDGPSIVDVNTGFARHSVLGLQGLYRDLGKKRKPTTERFVLNQLHRTLYQRVGRTLESLLTSEFGLSELHFSAPTFVARLQGSAAWRARDVHDEYWHPHVDRNNTAHYHYSALLYLAEGGGEDFSGGEFQFMDPEGNFTVVPRAGRVVIFTSGQEHLHRVRPVTQGVRYAISMWFTCDAAMAMPQFLDGKMHNTFHAKREAGKKRQRRHLPRNHRVKAPKDEL</sequence>
<dbReference type="InterPro" id="IPR005123">
    <property type="entry name" value="Oxoglu/Fe-dep_dioxygenase_dom"/>
</dbReference>
<keyword evidence="3" id="KW-0223">Dioxygenase</keyword>
<evidence type="ECO:0000256" key="2">
    <source>
        <dbReference type="ARBA" id="ARBA00022723"/>
    </source>
</evidence>
<dbReference type="EMBL" id="HBET01006779">
    <property type="protein sequence ID" value="CAD8560210.1"/>
    <property type="molecule type" value="Transcribed_RNA"/>
</dbReference>